<dbReference type="EMBL" id="LR031872">
    <property type="protein sequence ID" value="VDC94995.1"/>
    <property type="molecule type" value="Genomic_DNA"/>
</dbReference>
<feature type="domain" description="SNF2 N-terminal" evidence="3">
    <location>
        <begin position="30"/>
        <end position="107"/>
    </location>
</feature>
<keyword evidence="2" id="KW-0067">ATP-binding</keyword>
<dbReference type="Pfam" id="PF00176">
    <property type="entry name" value="SNF2-rel_dom"/>
    <property type="match status" value="1"/>
</dbReference>
<reference evidence="4" key="1">
    <citation type="submission" date="2018-11" db="EMBL/GenBank/DDBJ databases">
        <authorList>
            <consortium name="Genoscope - CEA"/>
            <person name="William W."/>
        </authorList>
    </citation>
    <scope>NUCLEOTIDE SEQUENCE</scope>
</reference>
<proteinExistence type="predicted"/>
<dbReference type="GO" id="GO:0003678">
    <property type="term" value="F:DNA helicase activity"/>
    <property type="evidence" value="ECO:0007669"/>
    <property type="project" value="InterPro"/>
</dbReference>
<gene>
    <name evidence="4" type="ORF">BOLC3T18330H</name>
</gene>
<organism evidence="4">
    <name type="scientific">Brassica oleracea</name>
    <name type="common">Wild cabbage</name>
    <dbReference type="NCBI Taxonomy" id="3712"/>
    <lineage>
        <taxon>Eukaryota</taxon>
        <taxon>Viridiplantae</taxon>
        <taxon>Streptophyta</taxon>
        <taxon>Embryophyta</taxon>
        <taxon>Tracheophyta</taxon>
        <taxon>Spermatophyta</taxon>
        <taxon>Magnoliopsida</taxon>
        <taxon>eudicotyledons</taxon>
        <taxon>Gunneridae</taxon>
        <taxon>Pentapetalae</taxon>
        <taxon>rosids</taxon>
        <taxon>malvids</taxon>
        <taxon>Brassicales</taxon>
        <taxon>Brassicaceae</taxon>
        <taxon>Brassiceae</taxon>
        <taxon>Brassica</taxon>
    </lineage>
</organism>
<feature type="non-terminal residue" evidence="4">
    <location>
        <position position="1"/>
    </location>
</feature>
<dbReference type="GO" id="GO:0006338">
    <property type="term" value="P:chromatin remodeling"/>
    <property type="evidence" value="ECO:0007669"/>
    <property type="project" value="InterPro"/>
</dbReference>
<dbReference type="GO" id="GO:0006281">
    <property type="term" value="P:DNA repair"/>
    <property type="evidence" value="ECO:0007669"/>
    <property type="project" value="InterPro"/>
</dbReference>
<dbReference type="AlphaFoldDB" id="A0A3P6AYM6"/>
<dbReference type="PANTHER" id="PTHR47157">
    <property type="entry name" value="CHROMODOMAIN-HELICASE-DNA-BINDING PROTEIN 1-LIKE"/>
    <property type="match status" value="1"/>
</dbReference>
<evidence type="ECO:0000259" key="3">
    <source>
        <dbReference type="Pfam" id="PF00176"/>
    </source>
</evidence>
<dbReference type="GO" id="GO:0005524">
    <property type="term" value="F:ATP binding"/>
    <property type="evidence" value="ECO:0007669"/>
    <property type="project" value="UniProtKB-KW"/>
</dbReference>
<dbReference type="SUPFAM" id="SSF52540">
    <property type="entry name" value="P-loop containing nucleoside triphosphate hydrolases"/>
    <property type="match status" value="1"/>
</dbReference>
<evidence type="ECO:0000256" key="1">
    <source>
        <dbReference type="ARBA" id="ARBA00022741"/>
    </source>
</evidence>
<protein>
    <recommendedName>
        <fullName evidence="3">SNF2 N-terminal domain-containing protein</fullName>
    </recommendedName>
</protein>
<dbReference type="InterPro" id="IPR038718">
    <property type="entry name" value="SNF2-like_sf"/>
</dbReference>
<sequence length="118" mass="13650">RVRLAATLKPHQVEGVSWLIHKYLLRVSANFIVLCPLSVMGGWLDLRKVMHDYVNKSSKESLLPFDMLLTTYDIALVDQDFVSQIPWQLAVIDEAQILKNPNSLCCLTRKYILKHLWD</sequence>
<dbReference type="InterPro" id="IPR027417">
    <property type="entry name" value="P-loop_NTPase"/>
</dbReference>
<name>A0A3P6AYM6_BRAOL</name>
<dbReference type="PANTHER" id="PTHR47157:SF1">
    <property type="entry name" value="CHROMODOMAIN-HELICASE-DNA-BINDING PROTEIN 1-LIKE"/>
    <property type="match status" value="1"/>
</dbReference>
<keyword evidence="1" id="KW-0547">Nucleotide-binding</keyword>
<evidence type="ECO:0000313" key="4">
    <source>
        <dbReference type="EMBL" id="VDC94995.1"/>
    </source>
</evidence>
<accession>A0A3P6AYM6</accession>
<evidence type="ECO:0000256" key="2">
    <source>
        <dbReference type="ARBA" id="ARBA00022840"/>
    </source>
</evidence>
<dbReference type="Gene3D" id="3.40.50.10810">
    <property type="entry name" value="Tandem AAA-ATPase domain"/>
    <property type="match status" value="1"/>
</dbReference>
<dbReference type="InterPro" id="IPR000330">
    <property type="entry name" value="SNF2_N"/>
</dbReference>
<dbReference type="InterPro" id="IPR031053">
    <property type="entry name" value="ALC1"/>
</dbReference>